<name>A0A1F5G8V3_9BACT</name>
<protein>
    <submittedName>
        <fullName evidence="2">Uncharacterized protein</fullName>
    </submittedName>
</protein>
<keyword evidence="1" id="KW-1133">Transmembrane helix</keyword>
<dbReference type="Proteomes" id="UP000177369">
    <property type="component" value="Unassembled WGS sequence"/>
</dbReference>
<gene>
    <name evidence="2" type="ORF">A3D04_00715</name>
</gene>
<accession>A0A1F5G8V3</accession>
<dbReference type="AlphaFoldDB" id="A0A1F5G8V3"/>
<keyword evidence="1" id="KW-0472">Membrane</keyword>
<evidence type="ECO:0000313" key="2">
    <source>
        <dbReference type="EMBL" id="OGD88288.1"/>
    </source>
</evidence>
<evidence type="ECO:0000313" key="3">
    <source>
        <dbReference type="Proteomes" id="UP000177369"/>
    </source>
</evidence>
<proteinExistence type="predicted"/>
<feature type="transmembrane region" description="Helical" evidence="1">
    <location>
        <begin position="6"/>
        <end position="25"/>
    </location>
</feature>
<keyword evidence="1" id="KW-0812">Transmembrane</keyword>
<comment type="caution">
    <text evidence="2">The sequence shown here is derived from an EMBL/GenBank/DDBJ whole genome shotgun (WGS) entry which is preliminary data.</text>
</comment>
<organism evidence="2 3">
    <name type="scientific">Candidatus Curtissbacteria bacterium RIFCSPHIGHO2_02_FULL_40_16b</name>
    <dbReference type="NCBI Taxonomy" id="1797714"/>
    <lineage>
        <taxon>Bacteria</taxon>
        <taxon>Candidatus Curtissiibacteriota</taxon>
    </lineage>
</organism>
<reference evidence="2 3" key="1">
    <citation type="journal article" date="2016" name="Nat. Commun.">
        <title>Thousands of microbial genomes shed light on interconnected biogeochemical processes in an aquifer system.</title>
        <authorList>
            <person name="Anantharaman K."/>
            <person name="Brown C.T."/>
            <person name="Hug L.A."/>
            <person name="Sharon I."/>
            <person name="Castelle C.J."/>
            <person name="Probst A.J."/>
            <person name="Thomas B.C."/>
            <person name="Singh A."/>
            <person name="Wilkins M.J."/>
            <person name="Karaoz U."/>
            <person name="Brodie E.L."/>
            <person name="Williams K.H."/>
            <person name="Hubbard S.S."/>
            <person name="Banfield J.F."/>
        </authorList>
    </citation>
    <scope>NUCLEOTIDE SEQUENCE [LARGE SCALE GENOMIC DNA]</scope>
</reference>
<evidence type="ECO:0000256" key="1">
    <source>
        <dbReference type="SAM" id="Phobius"/>
    </source>
</evidence>
<dbReference type="EMBL" id="MFBD01000033">
    <property type="protein sequence ID" value="OGD88288.1"/>
    <property type="molecule type" value="Genomic_DNA"/>
</dbReference>
<sequence length="206" mass="23510">MKGKILIGLGVILILLIILSIYAIINSFKVVKQNTDNINSKLKENFQNIVRIPDIPPSLRSFEKTVYTWEMITNEKEVTTVTFIHDTAFDRNKNKILATLEMPQGQDASLFVKVMPAVVSDAQALASSQDLEHTNLGSNEKIGYSKIELFTKDENSNQVTKIVWEFDKEKIIESSEEFYENLYKYGELSLRTLYTLQRTALIILSP</sequence>